<comment type="caution">
    <text evidence="2">The sequence shown here is derived from an EMBL/GenBank/DDBJ whole genome shotgun (WGS) entry which is preliminary data.</text>
</comment>
<gene>
    <name evidence="2" type="ORF">BSTOLATCC_MIC16841</name>
</gene>
<dbReference type="Proteomes" id="UP001162131">
    <property type="component" value="Unassembled WGS sequence"/>
</dbReference>
<sequence>MENQLNSVHLDISRGVIKADAIGFAAFGALYLLLSLFPWHLEAFLWCALLYSPYFIAAFFAYRSSKSHHKSSLECYSVILMIICTWFVLLTITTISLFGYALYEILNYDCDREHNDSCSLGEGVGWFITILLGFMGLLLISSCVLTFFAMAHSNKTIGLLSGKMKNYQQPLIPPAMYPAYPQQMNQDYLR</sequence>
<evidence type="ECO:0000313" key="3">
    <source>
        <dbReference type="Proteomes" id="UP001162131"/>
    </source>
</evidence>
<evidence type="ECO:0000256" key="1">
    <source>
        <dbReference type="SAM" id="Phobius"/>
    </source>
</evidence>
<organism evidence="2 3">
    <name type="scientific">Blepharisma stoltei</name>
    <dbReference type="NCBI Taxonomy" id="1481888"/>
    <lineage>
        <taxon>Eukaryota</taxon>
        <taxon>Sar</taxon>
        <taxon>Alveolata</taxon>
        <taxon>Ciliophora</taxon>
        <taxon>Postciliodesmatophora</taxon>
        <taxon>Heterotrichea</taxon>
        <taxon>Heterotrichida</taxon>
        <taxon>Blepharismidae</taxon>
        <taxon>Blepharisma</taxon>
    </lineage>
</organism>
<evidence type="ECO:0000313" key="2">
    <source>
        <dbReference type="EMBL" id="CAG9316738.1"/>
    </source>
</evidence>
<keyword evidence="1" id="KW-1133">Transmembrane helix</keyword>
<keyword evidence="1" id="KW-0812">Transmembrane</keyword>
<protein>
    <submittedName>
        <fullName evidence="2">Uncharacterized protein</fullName>
    </submittedName>
</protein>
<feature type="transmembrane region" description="Helical" evidence="1">
    <location>
        <begin position="21"/>
        <end position="37"/>
    </location>
</feature>
<reference evidence="2" key="1">
    <citation type="submission" date="2021-09" db="EMBL/GenBank/DDBJ databases">
        <authorList>
            <consortium name="AG Swart"/>
            <person name="Singh M."/>
            <person name="Singh A."/>
            <person name="Seah K."/>
            <person name="Emmerich C."/>
        </authorList>
    </citation>
    <scope>NUCLEOTIDE SEQUENCE</scope>
    <source>
        <strain evidence="2">ATCC30299</strain>
    </source>
</reference>
<name>A0AAU9IUE9_9CILI</name>
<feature type="transmembrane region" description="Helical" evidence="1">
    <location>
        <begin position="75"/>
        <end position="103"/>
    </location>
</feature>
<dbReference type="AlphaFoldDB" id="A0AAU9IUE9"/>
<feature type="transmembrane region" description="Helical" evidence="1">
    <location>
        <begin position="43"/>
        <end position="63"/>
    </location>
</feature>
<dbReference type="EMBL" id="CAJZBQ010000016">
    <property type="protein sequence ID" value="CAG9316738.1"/>
    <property type="molecule type" value="Genomic_DNA"/>
</dbReference>
<keyword evidence="3" id="KW-1185">Reference proteome</keyword>
<accession>A0AAU9IUE9</accession>
<feature type="transmembrane region" description="Helical" evidence="1">
    <location>
        <begin position="123"/>
        <end position="151"/>
    </location>
</feature>
<keyword evidence="1" id="KW-0472">Membrane</keyword>
<proteinExistence type="predicted"/>